<dbReference type="PANTHER" id="PTHR15889:SF2">
    <property type="entry name" value="LARGE RIBOSOMAL SUBUNIT PROTEIN ML37"/>
    <property type="match status" value="1"/>
</dbReference>
<accession>A0A437CEU9</accession>
<keyword evidence="10" id="KW-1185">Reference proteome</keyword>
<evidence type="ECO:0000313" key="9">
    <source>
        <dbReference type="EMBL" id="RVE61380.1"/>
    </source>
</evidence>
<comment type="similarity">
    <text evidence="6">Belongs to the mitochondrion-specific ribosomal protein mL37 family.</text>
</comment>
<evidence type="ECO:0000256" key="8">
    <source>
        <dbReference type="ARBA" id="ARBA00041617"/>
    </source>
</evidence>
<comment type="subcellular location">
    <subcellularLocation>
        <location evidence="1">Mitochondrion</location>
    </subcellularLocation>
</comment>
<evidence type="ECO:0000256" key="4">
    <source>
        <dbReference type="ARBA" id="ARBA00023128"/>
    </source>
</evidence>
<sequence length="429" mass="49129">MAGGKIFLREARFLQIAASQYSQRGCLLLLQTRRHLAKTCPSAAKIAPPRRPREKVEIPGLEVITYGERMHYVPGLAKPVYPPWERDYKDPGYCKSPPAHEMALFKEKPCYMFNQRTNLLEGVRQAAWLTKSQVNAGLPPQLLTLAESLESQVEDQSERVQNAIKHARFWDTTESRPNKKQYSKTLLLNLLHLCATFQSSSSALRRRIFAENYSLSAMWRRGEDLFQVRGQNGLLQCSMDALPQVSEEKDISSTVEHVLETFYPVSPTIDLQKADVYKEENCTGFRDDYMYPHAHTLYFLEATDPQWKLKPEQFRAKMLMFAFGNALARAHKLYGTEPQSLLKRPITVQSVGTNGRIFNFLVFQLNTTDLVQDDGIKNQVWLDADVDLYDFAKVRPLIKKKEVKVPAGLSGYKPETFRKFLALYLHGSV</sequence>
<dbReference type="GO" id="GO:0005739">
    <property type="term" value="C:mitochondrion"/>
    <property type="evidence" value="ECO:0007669"/>
    <property type="project" value="UniProtKB-SubCell"/>
</dbReference>
<organism evidence="9 10">
    <name type="scientific">Oryzias javanicus</name>
    <name type="common">Javanese ricefish</name>
    <name type="synonym">Aplocheilus javanicus</name>
    <dbReference type="NCBI Taxonomy" id="123683"/>
    <lineage>
        <taxon>Eukaryota</taxon>
        <taxon>Metazoa</taxon>
        <taxon>Chordata</taxon>
        <taxon>Craniata</taxon>
        <taxon>Vertebrata</taxon>
        <taxon>Euteleostomi</taxon>
        <taxon>Actinopterygii</taxon>
        <taxon>Neopterygii</taxon>
        <taxon>Teleostei</taxon>
        <taxon>Neoteleostei</taxon>
        <taxon>Acanthomorphata</taxon>
        <taxon>Ovalentaria</taxon>
        <taxon>Atherinomorphae</taxon>
        <taxon>Beloniformes</taxon>
        <taxon>Adrianichthyidae</taxon>
        <taxon>Oryziinae</taxon>
        <taxon>Oryzias</taxon>
    </lineage>
</organism>
<protein>
    <recommendedName>
        <fullName evidence="7">Large ribosomal subunit protein mL37</fullName>
    </recommendedName>
    <alternativeName>
        <fullName evidence="8">39S ribosomal protein L37, mitochondrial</fullName>
    </alternativeName>
</protein>
<evidence type="ECO:0000256" key="2">
    <source>
        <dbReference type="ARBA" id="ARBA00022946"/>
    </source>
</evidence>
<evidence type="ECO:0000313" key="10">
    <source>
        <dbReference type="Proteomes" id="UP000283210"/>
    </source>
</evidence>
<dbReference type="InterPro" id="IPR052482">
    <property type="entry name" value="mtLSU_mL37"/>
</dbReference>
<evidence type="ECO:0000256" key="7">
    <source>
        <dbReference type="ARBA" id="ARBA00039442"/>
    </source>
</evidence>
<dbReference type="Pfam" id="PF07147">
    <property type="entry name" value="PDCD9"/>
    <property type="match status" value="1"/>
</dbReference>
<evidence type="ECO:0000256" key="6">
    <source>
        <dbReference type="ARBA" id="ARBA00037985"/>
    </source>
</evidence>
<evidence type="ECO:0000256" key="1">
    <source>
        <dbReference type="ARBA" id="ARBA00004173"/>
    </source>
</evidence>
<dbReference type="GO" id="GO:0006412">
    <property type="term" value="P:translation"/>
    <property type="evidence" value="ECO:0007669"/>
    <property type="project" value="InterPro"/>
</dbReference>
<dbReference type="OrthoDB" id="5835618at2759"/>
<dbReference type="AlphaFoldDB" id="A0A437CEU9"/>
<reference evidence="9 10" key="1">
    <citation type="submission" date="2018-11" db="EMBL/GenBank/DDBJ databases">
        <authorList>
            <person name="Lopez-Roques C."/>
            <person name="Donnadieu C."/>
            <person name="Bouchez O."/>
            <person name="Klopp C."/>
            <person name="Cabau C."/>
            <person name="Zahm M."/>
        </authorList>
    </citation>
    <scope>NUCLEOTIDE SEQUENCE [LARGE SCALE GENOMIC DNA]</scope>
    <source>
        <strain evidence="9">RS831</strain>
        <tissue evidence="9">Whole body</tissue>
    </source>
</reference>
<name>A0A437CEU9_ORYJA</name>
<evidence type="ECO:0000256" key="3">
    <source>
        <dbReference type="ARBA" id="ARBA00022980"/>
    </source>
</evidence>
<keyword evidence="3" id="KW-0689">Ribosomal protein</keyword>
<dbReference type="InterPro" id="IPR010793">
    <property type="entry name" value="Ribosomal_mL37/mL65"/>
</dbReference>
<dbReference type="GO" id="GO:0003735">
    <property type="term" value="F:structural constituent of ribosome"/>
    <property type="evidence" value="ECO:0007669"/>
    <property type="project" value="InterPro"/>
</dbReference>
<keyword evidence="4" id="KW-0496">Mitochondrion</keyword>
<proteinExistence type="inferred from homology"/>
<gene>
    <name evidence="9" type="ORF">OJAV_G00170340</name>
</gene>
<keyword evidence="2" id="KW-0809">Transit peptide</keyword>
<dbReference type="Proteomes" id="UP000283210">
    <property type="component" value="Chromosome 17"/>
</dbReference>
<reference evidence="9 10" key="2">
    <citation type="submission" date="2019-01" db="EMBL/GenBank/DDBJ databases">
        <title>A chromosome length genome reference of the Java medaka (oryzias javanicus).</title>
        <authorList>
            <person name="Herpin A."/>
            <person name="Takehana Y."/>
            <person name="Naruse K."/>
            <person name="Ansai S."/>
            <person name="Kawaguchi M."/>
        </authorList>
    </citation>
    <scope>NUCLEOTIDE SEQUENCE [LARGE SCALE GENOMIC DNA]</scope>
    <source>
        <strain evidence="9">RS831</strain>
        <tissue evidence="9">Whole body</tissue>
    </source>
</reference>
<keyword evidence="5" id="KW-0687">Ribonucleoprotein</keyword>
<dbReference type="GO" id="GO:1990904">
    <property type="term" value="C:ribonucleoprotein complex"/>
    <property type="evidence" value="ECO:0007669"/>
    <property type="project" value="UniProtKB-KW"/>
</dbReference>
<dbReference type="EMBL" id="CM012453">
    <property type="protein sequence ID" value="RVE61380.1"/>
    <property type="molecule type" value="Genomic_DNA"/>
</dbReference>
<dbReference type="OMA" id="WERGWHD"/>
<dbReference type="PANTHER" id="PTHR15889">
    <property type="entry name" value="MITOCHONDRIAL RIBOSOMAL PROTEIN L37"/>
    <property type="match status" value="1"/>
</dbReference>
<dbReference type="GO" id="GO:0005840">
    <property type="term" value="C:ribosome"/>
    <property type="evidence" value="ECO:0007669"/>
    <property type="project" value="UniProtKB-KW"/>
</dbReference>
<evidence type="ECO:0000256" key="5">
    <source>
        <dbReference type="ARBA" id="ARBA00023274"/>
    </source>
</evidence>